<accession>A0AAE2T281</accession>
<dbReference type="SUPFAM" id="SSF75169">
    <property type="entry name" value="DsrEFH-like"/>
    <property type="match status" value="1"/>
</dbReference>
<dbReference type="EMBL" id="CP044463">
    <property type="protein sequence ID" value="QIC67310.1"/>
    <property type="molecule type" value="Genomic_DNA"/>
</dbReference>
<name>A0AAE2T281_9GAMM</name>
<reference evidence="1 2" key="1">
    <citation type="submission" date="2019-09" db="EMBL/GenBank/DDBJ databases">
        <title>Non-baumannii Acinetobacter spp. carrying blaNDM-1 isolated in China.</title>
        <authorList>
            <person name="Cui C."/>
            <person name="Chen C."/>
            <person name="Sun J."/>
            <person name="Liu Y."/>
        </authorList>
    </citation>
    <scope>NUCLEOTIDE SEQUENCE [LARGE SCALE GENOMIC DNA]</scope>
    <source>
        <strain evidence="1 2">HZE23-1</strain>
    </source>
</reference>
<proteinExistence type="predicted"/>
<protein>
    <submittedName>
        <fullName evidence="1">Uncharacterized protein</fullName>
    </submittedName>
</protein>
<organism evidence="1 2">
    <name type="scientific">Acinetobacter schindleri</name>
    <dbReference type="NCBI Taxonomy" id="108981"/>
    <lineage>
        <taxon>Bacteria</taxon>
        <taxon>Pseudomonadati</taxon>
        <taxon>Pseudomonadota</taxon>
        <taxon>Gammaproteobacteria</taxon>
        <taxon>Moraxellales</taxon>
        <taxon>Moraxellaceae</taxon>
        <taxon>Acinetobacter</taxon>
    </lineage>
</organism>
<dbReference type="InterPro" id="IPR027396">
    <property type="entry name" value="DsrEFH-like"/>
</dbReference>
<dbReference type="Proteomes" id="UP000503505">
    <property type="component" value="Chromosome"/>
</dbReference>
<evidence type="ECO:0000313" key="2">
    <source>
        <dbReference type="Proteomes" id="UP000503505"/>
    </source>
</evidence>
<gene>
    <name evidence="1" type="ORF">FSC10_07970</name>
</gene>
<evidence type="ECO:0000313" key="1">
    <source>
        <dbReference type="EMBL" id="QIC67310.1"/>
    </source>
</evidence>
<dbReference type="Gene3D" id="3.40.1260.10">
    <property type="entry name" value="DsrEFH-like"/>
    <property type="match status" value="1"/>
</dbReference>
<dbReference type="RefSeq" id="WP_004894589.1">
    <property type="nucleotide sequence ID" value="NZ_BCMD01000029.1"/>
</dbReference>
<dbReference type="AlphaFoldDB" id="A0AAE2T281"/>
<sequence>MSDKTLYMIQASHAATAQIIEQLSQLYSENDQVILMGDAALSVEHPFIQQLKEIYILENEAELLPQPEVKNLKIINYTEFAELCLGFSRCISMK</sequence>